<dbReference type="Proteomes" id="UP001500279">
    <property type="component" value="Unassembled WGS sequence"/>
</dbReference>
<accession>A0ABN1K8U4</accession>
<sequence>MCLAAIALDQHPRFPLVVAANRDEYLDRPASMLDWWTPPGDGPAVLAGRDLKAGGTWLGMTAAGRFGLVTNVRRPMLTEPGAPSRGEIVLRWLGSTARADRFWPSVAMAGYAPFNLIAADFQRGECFWASNEHSHPRRLDRGVFGLSNAALDTPWPKVQALKARLTQALSQTGPVEQLRTQLFAALADNKQAPDASLPQTGVPLTVERMLSPAFIHSADGRYGTRCSTVLITERVGTRLITQVFEQTHSPGQASSPPVQRQLLDWPPVQSSFAPLLVPIQH</sequence>
<dbReference type="PANTHER" id="PTHR17985:SF8">
    <property type="entry name" value="TRANSPORT AND GOLGI ORGANIZATION PROTEIN 2 HOMOLOG"/>
    <property type="match status" value="1"/>
</dbReference>
<evidence type="ECO:0000313" key="2">
    <source>
        <dbReference type="Proteomes" id="UP001500279"/>
    </source>
</evidence>
<dbReference type="Pfam" id="PF05742">
    <property type="entry name" value="TANGO2"/>
    <property type="match status" value="1"/>
</dbReference>
<keyword evidence="2" id="KW-1185">Reference proteome</keyword>
<gene>
    <name evidence="1" type="ORF">GCM10009107_39050</name>
</gene>
<evidence type="ECO:0000313" key="1">
    <source>
        <dbReference type="EMBL" id="GAA0758483.1"/>
    </source>
</evidence>
<organism evidence="1 2">
    <name type="scientific">Ideonella azotifigens</name>
    <dbReference type="NCBI Taxonomy" id="513160"/>
    <lineage>
        <taxon>Bacteria</taxon>
        <taxon>Pseudomonadati</taxon>
        <taxon>Pseudomonadota</taxon>
        <taxon>Betaproteobacteria</taxon>
        <taxon>Burkholderiales</taxon>
        <taxon>Sphaerotilaceae</taxon>
        <taxon>Ideonella</taxon>
    </lineage>
</organism>
<comment type="caution">
    <text evidence="1">The sequence shown here is derived from an EMBL/GenBank/DDBJ whole genome shotgun (WGS) entry which is preliminary data.</text>
</comment>
<dbReference type="PANTHER" id="PTHR17985">
    <property type="entry name" value="SER/THR-RICH PROTEIN T10 IN DGCR REGION"/>
    <property type="match status" value="1"/>
</dbReference>
<dbReference type="EMBL" id="BAAAEW010000025">
    <property type="protein sequence ID" value="GAA0758483.1"/>
    <property type="molecule type" value="Genomic_DNA"/>
</dbReference>
<protein>
    <submittedName>
        <fullName evidence="1">NRDE family protein</fullName>
    </submittedName>
</protein>
<reference evidence="1 2" key="1">
    <citation type="journal article" date="2019" name="Int. J. Syst. Evol. Microbiol.">
        <title>The Global Catalogue of Microorganisms (GCM) 10K type strain sequencing project: providing services to taxonomists for standard genome sequencing and annotation.</title>
        <authorList>
            <consortium name="The Broad Institute Genomics Platform"/>
            <consortium name="The Broad Institute Genome Sequencing Center for Infectious Disease"/>
            <person name="Wu L."/>
            <person name="Ma J."/>
        </authorList>
    </citation>
    <scope>NUCLEOTIDE SEQUENCE [LARGE SCALE GENOMIC DNA]</scope>
    <source>
        <strain evidence="1 2">JCM 15503</strain>
    </source>
</reference>
<name>A0ABN1K8U4_9BURK</name>
<dbReference type="RefSeq" id="WP_141291924.1">
    <property type="nucleotide sequence ID" value="NZ_BAAAEW010000025.1"/>
</dbReference>
<dbReference type="InterPro" id="IPR008551">
    <property type="entry name" value="TANGO2"/>
</dbReference>
<proteinExistence type="predicted"/>